<reference evidence="2" key="1">
    <citation type="journal article" date="2019" name="Int. J. Syst. Evol. Microbiol.">
        <title>The Global Catalogue of Microorganisms (GCM) 10K type strain sequencing project: providing services to taxonomists for standard genome sequencing and annotation.</title>
        <authorList>
            <consortium name="The Broad Institute Genomics Platform"/>
            <consortium name="The Broad Institute Genome Sequencing Center for Infectious Disease"/>
            <person name="Wu L."/>
            <person name="Ma J."/>
        </authorList>
    </citation>
    <scope>NUCLEOTIDE SEQUENCE [LARGE SCALE GENOMIC DNA]</scope>
    <source>
        <strain evidence="2">CG52</strain>
    </source>
</reference>
<dbReference type="RefSeq" id="WP_377405192.1">
    <property type="nucleotide sequence ID" value="NZ_JBHUEQ010000041.1"/>
</dbReference>
<dbReference type="Proteomes" id="UP001597322">
    <property type="component" value="Unassembled WGS sequence"/>
</dbReference>
<dbReference type="EMBL" id="JBHUEQ010000041">
    <property type="protein sequence ID" value="MFD1747600.1"/>
    <property type="molecule type" value="Genomic_DNA"/>
</dbReference>
<evidence type="ECO:0000313" key="1">
    <source>
        <dbReference type="EMBL" id="MFD1747600.1"/>
    </source>
</evidence>
<dbReference type="InterPro" id="IPR009772">
    <property type="entry name" value="CDC123"/>
</dbReference>
<accession>A0ABW4MAR7</accession>
<keyword evidence="2" id="KW-1185">Reference proteome</keyword>
<organism evidence="1 2">
    <name type="scientific">Rhizobium helianthi</name>
    <dbReference type="NCBI Taxonomy" id="1132695"/>
    <lineage>
        <taxon>Bacteria</taxon>
        <taxon>Pseudomonadati</taxon>
        <taxon>Pseudomonadota</taxon>
        <taxon>Alphaproteobacteria</taxon>
        <taxon>Hyphomicrobiales</taxon>
        <taxon>Rhizobiaceae</taxon>
        <taxon>Rhizobium/Agrobacterium group</taxon>
        <taxon>Rhizobium</taxon>
    </lineage>
</organism>
<comment type="caution">
    <text evidence="1">The sequence shown here is derived from an EMBL/GenBank/DDBJ whole genome shotgun (WGS) entry which is preliminary data.</text>
</comment>
<evidence type="ECO:0008006" key="3">
    <source>
        <dbReference type="Google" id="ProtNLM"/>
    </source>
</evidence>
<proteinExistence type="predicted"/>
<dbReference type="Pfam" id="PF07065">
    <property type="entry name" value="D123"/>
    <property type="match status" value="1"/>
</dbReference>
<name>A0ABW4MAR7_9HYPH</name>
<protein>
    <recommendedName>
        <fullName evidence="3">ATP-grasp domain-containing protein</fullName>
    </recommendedName>
</protein>
<evidence type="ECO:0000313" key="2">
    <source>
        <dbReference type="Proteomes" id="UP001597322"/>
    </source>
</evidence>
<gene>
    <name evidence="1" type="ORF">ACFSE1_19195</name>
</gene>
<sequence>MLGLHKKWRSTFMEHWPDEVIALGLPMEQLMLSEQDRLAIGARTAAFREIFEIDEIPSFSDGFYAAVDEKTRVFPFGGHARLGGCSFKKPGHFQKSPIFNSRDLAPHILQENARVAGLLASSLQDNFEVGLFIRPWHPIPQWTEFRLFMKNRAFIGASQYFHMTVFPEIEANAGPIATALIDFTKSFLSVSHVDDGIVDVFVEKIDDTDWRAVLIDINPMIWRADACLFRWQNGGDFDGGLRFRGSSGRILSMAPLPFAGTSTHF</sequence>